<dbReference type="InterPro" id="IPR050922">
    <property type="entry name" value="LytR/CpsA/Psr_CW_biosynth"/>
</dbReference>
<comment type="similarity">
    <text evidence="1">Belongs to the LytR/CpsA/Psr (LCP) family.</text>
</comment>
<keyword evidence="2" id="KW-0472">Membrane</keyword>
<keyword evidence="5" id="KW-1185">Reference proteome</keyword>
<keyword evidence="2" id="KW-1133">Transmembrane helix</keyword>
<proteinExistence type="inferred from homology"/>
<reference evidence="5" key="1">
    <citation type="journal article" date="2019" name="Int. J. Syst. Evol. Microbiol.">
        <title>The Global Catalogue of Microorganisms (GCM) 10K type strain sequencing project: providing services to taxonomists for standard genome sequencing and annotation.</title>
        <authorList>
            <consortium name="The Broad Institute Genomics Platform"/>
            <consortium name="The Broad Institute Genome Sequencing Center for Infectious Disease"/>
            <person name="Wu L."/>
            <person name="Ma J."/>
        </authorList>
    </citation>
    <scope>NUCLEOTIDE SEQUENCE [LARGE SCALE GENOMIC DNA]</scope>
    <source>
        <strain evidence="5">JCM 18054</strain>
    </source>
</reference>
<accession>A0ABP9PWF5</accession>
<gene>
    <name evidence="4" type="ORF">GCM10023214_04850</name>
</gene>
<evidence type="ECO:0000256" key="1">
    <source>
        <dbReference type="ARBA" id="ARBA00006068"/>
    </source>
</evidence>
<dbReference type="EMBL" id="BAABIB010000012">
    <property type="protein sequence ID" value="GAA5152644.1"/>
    <property type="molecule type" value="Genomic_DNA"/>
</dbReference>
<organism evidence="4 5">
    <name type="scientific">Amycolatopsis dongchuanensis</name>
    <dbReference type="NCBI Taxonomy" id="1070866"/>
    <lineage>
        <taxon>Bacteria</taxon>
        <taxon>Bacillati</taxon>
        <taxon>Actinomycetota</taxon>
        <taxon>Actinomycetes</taxon>
        <taxon>Pseudonocardiales</taxon>
        <taxon>Pseudonocardiaceae</taxon>
        <taxon>Amycolatopsis</taxon>
    </lineage>
</organism>
<dbReference type="Proteomes" id="UP001500192">
    <property type="component" value="Unassembled WGS sequence"/>
</dbReference>
<dbReference type="PANTHER" id="PTHR33392:SF6">
    <property type="entry name" value="POLYISOPRENYL-TEICHOIC ACID--PEPTIDOGLYCAN TEICHOIC ACID TRANSFERASE TAGU"/>
    <property type="match status" value="1"/>
</dbReference>
<evidence type="ECO:0000259" key="3">
    <source>
        <dbReference type="Pfam" id="PF03816"/>
    </source>
</evidence>
<feature type="transmembrane region" description="Helical" evidence="2">
    <location>
        <begin position="42"/>
        <end position="64"/>
    </location>
</feature>
<dbReference type="Pfam" id="PF03816">
    <property type="entry name" value="LytR_cpsA_psr"/>
    <property type="match status" value="1"/>
</dbReference>
<dbReference type="RefSeq" id="WP_346051784.1">
    <property type="nucleotide sequence ID" value="NZ_BAABIB010000012.1"/>
</dbReference>
<sequence length="323" mass="33516">MTPDRTEHLIRAALAEEARHRPDPALVLSTLDRRPRRNRTPVLVAAAALAAVVAVAAIVVPRMLQRGEPVVGAPPGAVDQNVLLAGIDDAGFADSVVLGHFGHDGTASLVSIPRDSWVDVPGFGMGKLNSAYAQGGANTLVRTVQELTGVHVDHYALVDMSAFGALSSAVGGVPVCLSAATHDSVTGASFPAGQQVLEGSSALAFLRQRHGLPNGDLDRVVRLQAFLRGLANQALSGNLLTDAQRLNALLNVVRTTVHTDPGWDLLAFAGQLRSVRPGEVRTGTVPTEGETRSASGSSLGLDLAKVRTFVANPPAAGAPDCVN</sequence>
<dbReference type="PANTHER" id="PTHR33392">
    <property type="entry name" value="POLYISOPRENYL-TEICHOIC ACID--PEPTIDOGLYCAN TEICHOIC ACID TRANSFERASE TAGU"/>
    <property type="match status" value="1"/>
</dbReference>
<protein>
    <recommendedName>
        <fullName evidence="3">Cell envelope-related transcriptional attenuator domain-containing protein</fullName>
    </recommendedName>
</protein>
<evidence type="ECO:0000313" key="5">
    <source>
        <dbReference type="Proteomes" id="UP001500192"/>
    </source>
</evidence>
<feature type="domain" description="Cell envelope-related transcriptional attenuator" evidence="3">
    <location>
        <begin position="93"/>
        <end position="234"/>
    </location>
</feature>
<keyword evidence="2" id="KW-0812">Transmembrane</keyword>
<dbReference type="NCBIfam" id="TIGR00350">
    <property type="entry name" value="lytR_cpsA_psr"/>
    <property type="match status" value="1"/>
</dbReference>
<evidence type="ECO:0000256" key="2">
    <source>
        <dbReference type="SAM" id="Phobius"/>
    </source>
</evidence>
<evidence type="ECO:0000313" key="4">
    <source>
        <dbReference type="EMBL" id="GAA5152644.1"/>
    </source>
</evidence>
<comment type="caution">
    <text evidence="4">The sequence shown here is derived from an EMBL/GenBank/DDBJ whole genome shotgun (WGS) entry which is preliminary data.</text>
</comment>
<name>A0ABP9PWF5_9PSEU</name>
<dbReference type="InterPro" id="IPR004474">
    <property type="entry name" value="LytR_CpsA_psr"/>
</dbReference>
<dbReference type="Gene3D" id="3.40.630.190">
    <property type="entry name" value="LCP protein"/>
    <property type="match status" value="1"/>
</dbReference>